<evidence type="ECO:0000259" key="1">
    <source>
        <dbReference type="SMART" id="SM00897"/>
    </source>
</evidence>
<dbReference type="SMART" id="SM00897">
    <property type="entry name" value="FIST"/>
    <property type="match status" value="1"/>
</dbReference>
<dbReference type="InterPro" id="IPR019494">
    <property type="entry name" value="FIST_C"/>
</dbReference>
<dbReference type="PANTHER" id="PTHR40252">
    <property type="entry name" value="BLR0328 PROTEIN"/>
    <property type="match status" value="1"/>
</dbReference>
<sequence length="386" mass="39586">MRAWSGQWRPGEGFGEPLPAWDGPSTLVLVFASPAVIADDTPPDPGGPLAGLLEAYPASVVMGCSTAGEILGGTIDDATVSVAVAQFASTRLRLLTGPIGGGTDSAAVGRDLAARLVAAEPDLAGVFVLSDGLRANGAQLAQGLSDGCAGTAVITGGLAGDGDRFDHTWVLVDGRPRTGMVSVLGLSGPHVRVGHGAGGGWSILGPERLVTRAEGNVVHELDGQPALTLYRSYLGDRMGDTAASTLMFPLSVRAPEGRQGAVVRTVQALDESAQSLVFTGDVPQGSIARLLRANTGELVDGAGEAVRRADLVPGLPTLALVVSCVGRRAVLGQRTEDELEMVMSRLPADVHLAGFYSYGEISPIGEHTSGLLNQTLTVTTIQETAA</sequence>
<organism evidence="3 4">
    <name type="scientific">Kineosporia succinea</name>
    <dbReference type="NCBI Taxonomy" id="84632"/>
    <lineage>
        <taxon>Bacteria</taxon>
        <taxon>Bacillati</taxon>
        <taxon>Actinomycetota</taxon>
        <taxon>Actinomycetes</taxon>
        <taxon>Kineosporiales</taxon>
        <taxon>Kineosporiaceae</taxon>
        <taxon>Kineosporia</taxon>
    </lineage>
</organism>
<evidence type="ECO:0000259" key="2">
    <source>
        <dbReference type="SMART" id="SM01204"/>
    </source>
</evidence>
<evidence type="ECO:0008006" key="5">
    <source>
        <dbReference type="Google" id="ProtNLM"/>
    </source>
</evidence>
<dbReference type="PANTHER" id="PTHR40252:SF2">
    <property type="entry name" value="BLR0328 PROTEIN"/>
    <property type="match status" value="1"/>
</dbReference>
<feature type="domain" description="FIST C-domain" evidence="2">
    <location>
        <begin position="226"/>
        <end position="364"/>
    </location>
</feature>
<comment type="caution">
    <text evidence="3">The sequence shown here is derived from an EMBL/GenBank/DDBJ whole genome shotgun (WGS) entry which is preliminary data.</text>
</comment>
<feature type="domain" description="FIST" evidence="1">
    <location>
        <begin position="24"/>
        <end position="225"/>
    </location>
</feature>
<evidence type="ECO:0000313" key="4">
    <source>
        <dbReference type="Proteomes" id="UP001235712"/>
    </source>
</evidence>
<name>A0ABT9PD12_9ACTN</name>
<accession>A0ABT9PD12</accession>
<proteinExistence type="predicted"/>
<dbReference type="SMART" id="SM01204">
    <property type="entry name" value="FIST_C"/>
    <property type="match status" value="1"/>
</dbReference>
<dbReference type="Proteomes" id="UP001235712">
    <property type="component" value="Unassembled WGS sequence"/>
</dbReference>
<dbReference type="InterPro" id="IPR013702">
    <property type="entry name" value="FIST_domain_N"/>
</dbReference>
<gene>
    <name evidence="3" type="ORF">J2S57_005804</name>
</gene>
<evidence type="ECO:0000313" key="3">
    <source>
        <dbReference type="EMBL" id="MDP9830055.1"/>
    </source>
</evidence>
<dbReference type="RefSeq" id="WP_307248872.1">
    <property type="nucleotide sequence ID" value="NZ_JAUSQZ010000001.1"/>
</dbReference>
<dbReference type="EMBL" id="JAUSQZ010000001">
    <property type="protein sequence ID" value="MDP9830055.1"/>
    <property type="molecule type" value="Genomic_DNA"/>
</dbReference>
<reference evidence="3 4" key="1">
    <citation type="submission" date="2023-07" db="EMBL/GenBank/DDBJ databases">
        <title>Sequencing the genomes of 1000 actinobacteria strains.</title>
        <authorList>
            <person name="Klenk H.-P."/>
        </authorList>
    </citation>
    <scope>NUCLEOTIDE SEQUENCE [LARGE SCALE GENOMIC DNA]</scope>
    <source>
        <strain evidence="3 4">DSM 44388</strain>
    </source>
</reference>
<dbReference type="Pfam" id="PF10442">
    <property type="entry name" value="FIST_C"/>
    <property type="match status" value="1"/>
</dbReference>
<keyword evidence="4" id="KW-1185">Reference proteome</keyword>
<dbReference type="Pfam" id="PF08495">
    <property type="entry name" value="FIST"/>
    <property type="match status" value="1"/>
</dbReference>
<protein>
    <recommendedName>
        <fullName evidence="5">FIST-like protein</fullName>
    </recommendedName>
</protein>